<dbReference type="PANTHER" id="PTHR38926:SF5">
    <property type="entry name" value="F-BOX AND LEUCINE-RICH REPEAT PROTEIN 6"/>
    <property type="match status" value="1"/>
</dbReference>
<dbReference type="InterPro" id="IPR032675">
    <property type="entry name" value="LRR_dom_sf"/>
</dbReference>
<evidence type="ECO:0000313" key="2">
    <source>
        <dbReference type="EMBL" id="KAF7777634.1"/>
    </source>
</evidence>
<accession>A0A8H7F5C3</accession>
<dbReference type="SUPFAM" id="SSF52047">
    <property type="entry name" value="RNI-like"/>
    <property type="match status" value="1"/>
</dbReference>
<protein>
    <recommendedName>
        <fullName evidence="1">F-box domain-containing protein</fullName>
    </recommendedName>
</protein>
<comment type="caution">
    <text evidence="2">The sequence shown here is derived from an EMBL/GenBank/DDBJ whole genome shotgun (WGS) entry which is preliminary data.</text>
</comment>
<evidence type="ECO:0000313" key="3">
    <source>
        <dbReference type="Proteomes" id="UP000629468"/>
    </source>
</evidence>
<proteinExistence type="predicted"/>
<evidence type="ECO:0000259" key="1">
    <source>
        <dbReference type="PROSITE" id="PS50181"/>
    </source>
</evidence>
<dbReference type="Proteomes" id="UP000629468">
    <property type="component" value="Unassembled WGS sequence"/>
</dbReference>
<organism evidence="2 3">
    <name type="scientific">Agaricus bisporus var. burnettii</name>
    <dbReference type="NCBI Taxonomy" id="192524"/>
    <lineage>
        <taxon>Eukaryota</taxon>
        <taxon>Fungi</taxon>
        <taxon>Dikarya</taxon>
        <taxon>Basidiomycota</taxon>
        <taxon>Agaricomycotina</taxon>
        <taxon>Agaricomycetes</taxon>
        <taxon>Agaricomycetidae</taxon>
        <taxon>Agaricales</taxon>
        <taxon>Agaricineae</taxon>
        <taxon>Agaricaceae</taxon>
        <taxon>Agaricus</taxon>
    </lineage>
</organism>
<name>A0A8H7F5C3_AGABI</name>
<feature type="domain" description="F-box" evidence="1">
    <location>
        <begin position="1"/>
        <end position="48"/>
    </location>
</feature>
<sequence length="385" mass="43754">MPNFDELPDDILLEIFQSFLRRKENLGNLRLVSRRISTLVSRLLFRRIVIAMGDGTGEGAATLDESSIISAMTSGTTTIFEHTRELRIHPEAFGRHLFLSLKPISNPIEFSGFWYASAPHFALEIASLLTRCPNLTRLRLTNGSSQEFTLKDFFFEAGKMEKALKLQELNLKGLVVDLEGFEPYIRHFRNLKSLAITGNSSSASTDLGAICRILQQHDIYLEDLSADNPGDLLVLSYLSSYSGLKRLKFGTWCAKEGNGSEAVNRLYTQVLPKQAEVLEELHIILCNPGVWCEMPTLNQVAGLAKCRKLKSLSITSTLTPHNGENARTIWELWFRICSQFPNFEHLLVYPMPWLATEREMDSWNIAKEEVMAQYQMEKKIKFTVR</sequence>
<dbReference type="PROSITE" id="PS50181">
    <property type="entry name" value="FBOX"/>
    <property type="match status" value="1"/>
</dbReference>
<dbReference type="PANTHER" id="PTHR38926">
    <property type="entry name" value="F-BOX DOMAIN CONTAINING PROTEIN, EXPRESSED"/>
    <property type="match status" value="1"/>
</dbReference>
<dbReference type="Pfam" id="PF12937">
    <property type="entry name" value="F-box-like"/>
    <property type="match status" value="1"/>
</dbReference>
<reference evidence="2 3" key="1">
    <citation type="journal article" name="Sci. Rep.">
        <title>Telomere-to-telomere assembled and centromere annotated genomes of the two main subspecies of the button mushroom Agaricus bisporus reveal especially polymorphic chromosome ends.</title>
        <authorList>
            <person name="Sonnenberg A.S.M."/>
            <person name="Sedaghat-Telgerd N."/>
            <person name="Lavrijssen B."/>
            <person name="Ohm R.A."/>
            <person name="Hendrickx P.M."/>
            <person name="Scholtmeijer K."/>
            <person name="Baars J.J.P."/>
            <person name="van Peer A."/>
        </authorList>
    </citation>
    <scope>NUCLEOTIDE SEQUENCE [LARGE SCALE GENOMIC DNA]</scope>
    <source>
        <strain evidence="2 3">H119_p4</strain>
    </source>
</reference>
<dbReference type="AlphaFoldDB" id="A0A8H7F5C3"/>
<dbReference type="EMBL" id="JABXXO010000005">
    <property type="protein sequence ID" value="KAF7777634.1"/>
    <property type="molecule type" value="Genomic_DNA"/>
</dbReference>
<dbReference type="InterPro" id="IPR001810">
    <property type="entry name" value="F-box_dom"/>
</dbReference>
<gene>
    <name evidence="2" type="ORF">Agabi119p4_3706</name>
</gene>
<dbReference type="Gene3D" id="3.80.10.10">
    <property type="entry name" value="Ribonuclease Inhibitor"/>
    <property type="match status" value="1"/>
</dbReference>